<reference evidence="1" key="1">
    <citation type="journal article" date="2015" name="Proc. Natl. Acad. Sci. U.S.A.">
        <title>Networks of energetic and metabolic interactions define dynamics in microbial communities.</title>
        <authorList>
            <person name="Embree M."/>
            <person name="Liu J.K."/>
            <person name="Al-Bassam M.M."/>
            <person name="Zengler K."/>
        </authorList>
    </citation>
    <scope>NUCLEOTIDE SEQUENCE</scope>
</reference>
<organism evidence="1">
    <name type="scientific">hydrocarbon metagenome</name>
    <dbReference type="NCBI Taxonomy" id="938273"/>
    <lineage>
        <taxon>unclassified sequences</taxon>
        <taxon>metagenomes</taxon>
        <taxon>ecological metagenomes</taxon>
    </lineage>
</organism>
<protein>
    <submittedName>
        <fullName evidence="1">Uncharacterized protein</fullName>
    </submittedName>
</protein>
<name>A0A0W8F848_9ZZZZ</name>
<proteinExistence type="predicted"/>
<comment type="caution">
    <text evidence="1">The sequence shown here is derived from an EMBL/GenBank/DDBJ whole genome shotgun (WGS) entry which is preliminary data.</text>
</comment>
<accession>A0A0W8F848</accession>
<evidence type="ECO:0000313" key="1">
    <source>
        <dbReference type="EMBL" id="KUG17029.1"/>
    </source>
</evidence>
<dbReference type="AlphaFoldDB" id="A0A0W8F848"/>
<gene>
    <name evidence="1" type="ORF">ASZ90_013290</name>
</gene>
<sequence>MARPGEGAGKTFKWSPARQAVTICGPGGMGKTALVAEAI</sequence>
<dbReference type="EMBL" id="LNQE01001468">
    <property type="protein sequence ID" value="KUG17029.1"/>
    <property type="molecule type" value="Genomic_DNA"/>
</dbReference>